<dbReference type="WBParaSite" id="PEQ_0000264901-mRNA-1">
    <property type="protein sequence ID" value="PEQ_0000264901-mRNA-1"/>
    <property type="gene ID" value="PEQ_0000264901"/>
</dbReference>
<dbReference type="AlphaFoldDB" id="A0A914R7N3"/>
<name>A0A914R7N3_PAREQ</name>
<dbReference type="Proteomes" id="UP000887564">
    <property type="component" value="Unplaced"/>
</dbReference>
<evidence type="ECO:0000313" key="2">
    <source>
        <dbReference type="WBParaSite" id="PEQ_0000264901-mRNA-1"/>
    </source>
</evidence>
<proteinExistence type="predicted"/>
<keyword evidence="1" id="KW-1185">Reference proteome</keyword>
<evidence type="ECO:0000313" key="1">
    <source>
        <dbReference type="Proteomes" id="UP000887564"/>
    </source>
</evidence>
<protein>
    <submittedName>
        <fullName evidence="2">Uncharacterized protein</fullName>
    </submittedName>
</protein>
<reference evidence="2" key="1">
    <citation type="submission" date="2022-11" db="UniProtKB">
        <authorList>
            <consortium name="WormBaseParasite"/>
        </authorList>
    </citation>
    <scope>IDENTIFICATION</scope>
</reference>
<accession>A0A914R7N3</accession>
<sequence length="109" mass="12264">MNIIDPSFLFELDSGPCVDKLAIGQQLSSWFENCSNMNGISSLGVVSDERAFHLKMCRLARKTANLRLADRHMRFHSAQRQAHSNGLMEVHPFTLSVFDLSLLLVTLCL</sequence>
<organism evidence="1 2">
    <name type="scientific">Parascaris equorum</name>
    <name type="common">Equine roundworm</name>
    <dbReference type="NCBI Taxonomy" id="6256"/>
    <lineage>
        <taxon>Eukaryota</taxon>
        <taxon>Metazoa</taxon>
        <taxon>Ecdysozoa</taxon>
        <taxon>Nematoda</taxon>
        <taxon>Chromadorea</taxon>
        <taxon>Rhabditida</taxon>
        <taxon>Spirurina</taxon>
        <taxon>Ascaridomorpha</taxon>
        <taxon>Ascaridoidea</taxon>
        <taxon>Ascarididae</taxon>
        <taxon>Parascaris</taxon>
    </lineage>
</organism>